<organism evidence="2 3">
    <name type="scientific">Paramuricea clavata</name>
    <name type="common">Red gorgonian</name>
    <name type="synonym">Violescent sea-whip</name>
    <dbReference type="NCBI Taxonomy" id="317549"/>
    <lineage>
        <taxon>Eukaryota</taxon>
        <taxon>Metazoa</taxon>
        <taxon>Cnidaria</taxon>
        <taxon>Anthozoa</taxon>
        <taxon>Octocorallia</taxon>
        <taxon>Malacalcyonacea</taxon>
        <taxon>Plexauridae</taxon>
        <taxon>Paramuricea</taxon>
    </lineage>
</organism>
<dbReference type="AlphaFoldDB" id="A0A7D9HII1"/>
<gene>
    <name evidence="2" type="ORF">PACLA_8A041257</name>
</gene>
<feature type="region of interest" description="Disordered" evidence="1">
    <location>
        <begin position="471"/>
        <end position="527"/>
    </location>
</feature>
<dbReference type="Proteomes" id="UP001152795">
    <property type="component" value="Unassembled WGS sequence"/>
</dbReference>
<dbReference type="PANTHER" id="PTHR12517">
    <property type="entry name" value="VACUOLAR PROTEIN SORTING-ASSOCIATED PROTEIN 13B"/>
    <property type="match status" value="1"/>
</dbReference>
<comment type="caution">
    <text evidence="2">The sequence shown here is derived from an EMBL/GenBank/DDBJ whole genome shotgun (WGS) entry which is preliminary data.</text>
</comment>
<dbReference type="PANTHER" id="PTHR12517:SF0">
    <property type="entry name" value="INTERMEMBRANE LIPID TRANSFER PROTEIN VPS13B"/>
    <property type="match status" value="1"/>
</dbReference>
<evidence type="ECO:0000313" key="3">
    <source>
        <dbReference type="Proteomes" id="UP001152795"/>
    </source>
</evidence>
<accession>A0A7D9HII1</accession>
<keyword evidence="3" id="KW-1185">Reference proteome</keyword>
<feature type="region of interest" description="Disordered" evidence="1">
    <location>
        <begin position="174"/>
        <end position="199"/>
    </location>
</feature>
<dbReference type="InterPro" id="IPR039782">
    <property type="entry name" value="VPS13B"/>
</dbReference>
<evidence type="ECO:0000313" key="2">
    <source>
        <dbReference type="EMBL" id="CAB3984619.1"/>
    </source>
</evidence>
<proteinExistence type="predicted"/>
<reference evidence="2" key="1">
    <citation type="submission" date="2020-04" db="EMBL/GenBank/DDBJ databases">
        <authorList>
            <person name="Alioto T."/>
            <person name="Alioto T."/>
            <person name="Gomez Garrido J."/>
        </authorList>
    </citation>
    <scope>NUCLEOTIDE SEQUENCE</scope>
    <source>
        <strain evidence="2">A484AB</strain>
    </source>
</reference>
<evidence type="ECO:0000256" key="1">
    <source>
        <dbReference type="SAM" id="MobiDB-lite"/>
    </source>
</evidence>
<feature type="compositionally biased region" description="Basic residues" evidence="1">
    <location>
        <begin position="504"/>
        <end position="516"/>
    </location>
</feature>
<sequence>MEELFLRVGGKDVNIDKGISFLKGSLFDLESTNSTEQTQFTGNAEEFLRKNSEANVLSRFGAMFFEYLYTMDIESNEDSSYYESTPAVKEESYQRMIVGPSMLEITSGVVHRMEMVTKLSEDDANARKEKDEIFYDDFVEDQLLSGNVSHRHMHVTVLDSTLVIMMSDHVKSAHTQSEPAISSEGTLSEIQEEAKESNGRHSAVRTGCVFQVERLDLQKTSPMFPMELVRLIKDKNGSKTLLQHAHSNMFAKVFGFQVGVSKHDIDAEDPMILNILPACNMSLFGKQSLVSRHLDGLSDIEARFELASLSLNITKPQLVLLQDIHQSWSNSILRLQDSLSGSSLIQDVFHPSAKQGGKIPVLIEAFVQDIKIQLHMKSEEISSSGSLGSIKATVMSLSGETAENTPVLYGPLITADIYNGECFKSDEDRKTRPQSSGAILLKCNGTVINLDPVLFTWLAYYPRMSPVVDASSRGKQSRKAVSRSVSAVTPRKKSYARGHISPSHPRKKKKRYSQQRKRQENVQESPGQDFDGWVWEKLPLLASVVIQVDVESAVFFAPATHLAYDNLPADCYDIPQNFIRQLHKRRSTAESISGLVLSLPTLKIRSSGHQDLAICHDILRHPLTLPLRDQPETLPWILTADHASVFTVWRGGDKKDIEVYFVLNPMCCRAMLASAKTSHSGNVASHTEAQKATLDFVLHTDFNPLTMNCSKKQIKNRIIKGLSQV</sequence>
<name>A0A7D9HII1_PARCT</name>
<protein>
    <submittedName>
        <fullName evidence="2">Uncharacterized protein</fullName>
    </submittedName>
</protein>
<dbReference type="OrthoDB" id="445152at2759"/>
<dbReference type="EMBL" id="CACRXK020000762">
    <property type="protein sequence ID" value="CAB3984619.1"/>
    <property type="molecule type" value="Genomic_DNA"/>
</dbReference>
<feature type="compositionally biased region" description="Polar residues" evidence="1">
    <location>
        <begin position="174"/>
        <end position="189"/>
    </location>
</feature>